<dbReference type="PROSITE" id="PS50893">
    <property type="entry name" value="ABC_TRANSPORTER_2"/>
    <property type="match status" value="1"/>
</dbReference>
<proteinExistence type="inferred from homology"/>
<dbReference type="InterPro" id="IPR027417">
    <property type="entry name" value="P-loop_NTPase"/>
</dbReference>
<protein>
    <submittedName>
        <fullName evidence="6">ABC transporter related protein (ABC-2.A)</fullName>
    </submittedName>
</protein>
<comment type="similarity">
    <text evidence="1">Belongs to the ABC transporter superfamily.</text>
</comment>
<evidence type="ECO:0000256" key="4">
    <source>
        <dbReference type="ARBA" id="ARBA00022840"/>
    </source>
</evidence>
<sequence length="307" mass="34110">MSTNIIVDAIDVTKAYGDFKALEGLSLQVERGGVWALLGPNGAGKTTFLKCLLGLKQFTGQIKIDGYDIQKDPKKAKHQIGYVPQHPTLYNDMTVQESLRYFGDMRDVKRSRLRELLEFVGLELWARQPVGALSGGMQQRLMLAVALLSDPPVLLLDEPTANLDVNRQVEFRNLISLLVKEGKTVVLTTHLLGDVDHIAEKIMLLNKGKLVVKSSVADLFKQLDLTSQMFVEIPDASKEQDAISALEKAGANDIEVKGSWYEMRIDPSKKVSILNNLRAKECEITDFKIEEPNLEDAFKKITAGDGN</sequence>
<dbReference type="InterPro" id="IPR003439">
    <property type="entry name" value="ABC_transporter-like_ATP-bd"/>
</dbReference>
<feature type="domain" description="ABC transporter" evidence="5">
    <location>
        <begin position="7"/>
        <end position="232"/>
    </location>
</feature>
<dbReference type="PROSITE" id="PS00211">
    <property type="entry name" value="ABC_TRANSPORTER_1"/>
    <property type="match status" value="1"/>
</dbReference>
<organism evidence="6">
    <name type="scientific">uncultured marine thaumarchaeote KM3_90_H07</name>
    <dbReference type="NCBI Taxonomy" id="1456345"/>
    <lineage>
        <taxon>Archaea</taxon>
        <taxon>Nitrososphaerota</taxon>
        <taxon>environmental samples</taxon>
    </lineage>
</organism>
<keyword evidence="4" id="KW-0067">ATP-binding</keyword>
<dbReference type="InterPro" id="IPR003593">
    <property type="entry name" value="AAA+_ATPase"/>
</dbReference>
<reference evidence="6" key="1">
    <citation type="journal article" date="2014" name="Genome Biol. Evol.">
        <title>Pangenome evidence for extensive interdomain horizontal transfer affecting lineage core and shell genes in uncultured planktonic thaumarchaeota and euryarchaeota.</title>
        <authorList>
            <person name="Deschamps P."/>
            <person name="Zivanovic Y."/>
            <person name="Moreira D."/>
            <person name="Rodriguez-Valera F."/>
            <person name="Lopez-Garcia P."/>
        </authorList>
    </citation>
    <scope>NUCLEOTIDE SEQUENCE</scope>
</reference>
<dbReference type="AlphaFoldDB" id="A0A075HW89"/>
<dbReference type="InterPro" id="IPR050763">
    <property type="entry name" value="ABC_transporter_ATP-binding"/>
</dbReference>
<keyword evidence="2" id="KW-0813">Transport</keyword>
<dbReference type="SMART" id="SM00382">
    <property type="entry name" value="AAA"/>
    <property type="match status" value="1"/>
</dbReference>
<keyword evidence="3" id="KW-0547">Nucleotide-binding</keyword>
<accession>A0A075HW89</accession>
<dbReference type="EMBL" id="KF901169">
    <property type="protein sequence ID" value="AIF20601.1"/>
    <property type="molecule type" value="Genomic_DNA"/>
</dbReference>
<evidence type="ECO:0000259" key="5">
    <source>
        <dbReference type="PROSITE" id="PS50893"/>
    </source>
</evidence>
<dbReference type="InterPro" id="IPR017871">
    <property type="entry name" value="ABC_transporter-like_CS"/>
</dbReference>
<evidence type="ECO:0000256" key="1">
    <source>
        <dbReference type="ARBA" id="ARBA00005417"/>
    </source>
</evidence>
<dbReference type="CDD" id="cd03230">
    <property type="entry name" value="ABC_DR_subfamily_A"/>
    <property type="match status" value="1"/>
</dbReference>
<dbReference type="PANTHER" id="PTHR42711:SF5">
    <property type="entry name" value="ABC TRANSPORTER ATP-BINDING PROTEIN NATA"/>
    <property type="match status" value="1"/>
</dbReference>
<dbReference type="SUPFAM" id="SSF52540">
    <property type="entry name" value="P-loop containing nucleoside triphosphate hydrolases"/>
    <property type="match status" value="1"/>
</dbReference>
<dbReference type="GO" id="GO:0016887">
    <property type="term" value="F:ATP hydrolysis activity"/>
    <property type="evidence" value="ECO:0007669"/>
    <property type="project" value="InterPro"/>
</dbReference>
<name>A0A075HW89_9ARCH</name>
<dbReference type="Pfam" id="PF00005">
    <property type="entry name" value="ABC_tran"/>
    <property type="match status" value="1"/>
</dbReference>
<gene>
    <name evidence="6" type="primary">ABC-2.A</name>
</gene>
<dbReference type="GO" id="GO:0005524">
    <property type="term" value="F:ATP binding"/>
    <property type="evidence" value="ECO:0007669"/>
    <property type="project" value="UniProtKB-KW"/>
</dbReference>
<dbReference type="Gene3D" id="3.40.50.300">
    <property type="entry name" value="P-loop containing nucleotide triphosphate hydrolases"/>
    <property type="match status" value="1"/>
</dbReference>
<dbReference type="PANTHER" id="PTHR42711">
    <property type="entry name" value="ABC TRANSPORTER ATP-BINDING PROTEIN"/>
    <property type="match status" value="1"/>
</dbReference>
<evidence type="ECO:0000313" key="6">
    <source>
        <dbReference type="EMBL" id="AIF20601.1"/>
    </source>
</evidence>
<evidence type="ECO:0000256" key="3">
    <source>
        <dbReference type="ARBA" id="ARBA00022741"/>
    </source>
</evidence>
<evidence type="ECO:0000256" key="2">
    <source>
        <dbReference type="ARBA" id="ARBA00022448"/>
    </source>
</evidence>